<name>A0A0K9PE45_ZOSMR</name>
<comment type="caution">
    <text evidence="1">The sequence shown here is derived from an EMBL/GenBank/DDBJ whole genome shotgun (WGS) entry which is preliminary data.</text>
</comment>
<dbReference type="AlphaFoldDB" id="A0A0K9PE45"/>
<evidence type="ECO:0000313" key="1">
    <source>
        <dbReference type="EMBL" id="KMZ67221.1"/>
    </source>
</evidence>
<organism evidence="1 2">
    <name type="scientific">Zostera marina</name>
    <name type="common">Eelgrass</name>
    <dbReference type="NCBI Taxonomy" id="29655"/>
    <lineage>
        <taxon>Eukaryota</taxon>
        <taxon>Viridiplantae</taxon>
        <taxon>Streptophyta</taxon>
        <taxon>Embryophyta</taxon>
        <taxon>Tracheophyta</taxon>
        <taxon>Spermatophyta</taxon>
        <taxon>Magnoliopsida</taxon>
        <taxon>Liliopsida</taxon>
        <taxon>Zosteraceae</taxon>
        <taxon>Zostera</taxon>
    </lineage>
</organism>
<keyword evidence="2" id="KW-1185">Reference proteome</keyword>
<dbReference type="EMBL" id="LFYR01000918">
    <property type="protein sequence ID" value="KMZ67221.1"/>
    <property type="molecule type" value="Genomic_DNA"/>
</dbReference>
<gene>
    <name evidence="1" type="ORF">ZOSMA_271G00190</name>
</gene>
<dbReference type="OrthoDB" id="514967at2759"/>
<dbReference type="Proteomes" id="UP000036987">
    <property type="component" value="Unassembled WGS sequence"/>
</dbReference>
<evidence type="ECO:0000313" key="2">
    <source>
        <dbReference type="Proteomes" id="UP000036987"/>
    </source>
</evidence>
<protein>
    <submittedName>
        <fullName evidence="1">Uncharacterized protein</fullName>
    </submittedName>
</protein>
<reference evidence="2" key="1">
    <citation type="journal article" date="2016" name="Nature">
        <title>The genome of the seagrass Zostera marina reveals angiosperm adaptation to the sea.</title>
        <authorList>
            <person name="Olsen J.L."/>
            <person name="Rouze P."/>
            <person name="Verhelst B."/>
            <person name="Lin Y.-C."/>
            <person name="Bayer T."/>
            <person name="Collen J."/>
            <person name="Dattolo E."/>
            <person name="De Paoli E."/>
            <person name="Dittami S."/>
            <person name="Maumus F."/>
            <person name="Michel G."/>
            <person name="Kersting A."/>
            <person name="Lauritano C."/>
            <person name="Lohaus R."/>
            <person name="Toepel M."/>
            <person name="Tonon T."/>
            <person name="Vanneste K."/>
            <person name="Amirebrahimi M."/>
            <person name="Brakel J."/>
            <person name="Bostroem C."/>
            <person name="Chovatia M."/>
            <person name="Grimwood J."/>
            <person name="Jenkins J.W."/>
            <person name="Jueterbock A."/>
            <person name="Mraz A."/>
            <person name="Stam W.T."/>
            <person name="Tice H."/>
            <person name="Bornberg-Bauer E."/>
            <person name="Green P.J."/>
            <person name="Pearson G.A."/>
            <person name="Procaccini G."/>
            <person name="Duarte C.M."/>
            <person name="Schmutz J."/>
            <person name="Reusch T.B.H."/>
            <person name="Van de Peer Y."/>
        </authorList>
    </citation>
    <scope>NUCLEOTIDE SEQUENCE [LARGE SCALE GENOMIC DNA]</scope>
    <source>
        <strain evidence="2">cv. Finnish</strain>
    </source>
</reference>
<proteinExistence type="predicted"/>
<sequence>MKEFHNPKSNDKLFLVCTDSVLLVTCHSSCMTGTQQIFQDGFDSKYSSGLIVCMPVELEGYIRLGCTILTIFIFMPHLMWNKLSNDTVRYLHDFVKKPESLFFRRGNVHIHFNNTFFQILQDGTSLVNVKMDVQVPKLHYVYLVLFEAGKPIEIFVCGNNLFQPNFR</sequence>
<accession>A0A0K9PE45</accession>